<sequence length="307" mass="33128">MNNSHGFLVALIGALIASLLVPSAGMCAAPFGAPPPMQMGPGFGPPPGKAPLGMPGPFAFGPPPCPPHRPCPAFSLEGGGRGYYSGNTFVINQDGAQGIDFIRDLHFAQYTLVAEVYAALRVAPSFALTYTYMIPREDHGYGILPDNISVGNTVFTVNTPVYAKSTTSLHKLEGEYFLAVGPQFRAGAYLLGEFWVEDFLMKSALVQDSQQREEFLMGAGATGEFSPGSSIFVKFKGACTFLQKQAGLYLDAEGKFFPEMNSPYGAPQFKPYISAGYRFRSSEWSINEHRKVTASSQGPYLELGIIF</sequence>
<organism evidence="2">
    <name type="scientific">Desulfomonile tiedjei</name>
    <dbReference type="NCBI Taxonomy" id="2358"/>
    <lineage>
        <taxon>Bacteria</taxon>
        <taxon>Pseudomonadati</taxon>
        <taxon>Thermodesulfobacteriota</taxon>
        <taxon>Desulfomonilia</taxon>
        <taxon>Desulfomonilales</taxon>
        <taxon>Desulfomonilaceae</taxon>
        <taxon>Desulfomonile</taxon>
    </lineage>
</organism>
<feature type="signal peptide" evidence="1">
    <location>
        <begin position="1"/>
        <end position="28"/>
    </location>
</feature>
<proteinExistence type="predicted"/>
<evidence type="ECO:0000313" key="2">
    <source>
        <dbReference type="EMBL" id="HGH59752.1"/>
    </source>
</evidence>
<dbReference type="EMBL" id="DTGT01000014">
    <property type="protein sequence ID" value="HGH59752.1"/>
    <property type="molecule type" value="Genomic_DNA"/>
</dbReference>
<gene>
    <name evidence="2" type="ORF">ENV54_00485</name>
</gene>
<reference evidence="2" key="1">
    <citation type="journal article" date="2020" name="mSystems">
        <title>Genome- and Community-Level Interaction Insights into Carbon Utilization and Element Cycling Functions of Hydrothermarchaeota in Hydrothermal Sediment.</title>
        <authorList>
            <person name="Zhou Z."/>
            <person name="Liu Y."/>
            <person name="Xu W."/>
            <person name="Pan J."/>
            <person name="Luo Z.H."/>
            <person name="Li M."/>
        </authorList>
    </citation>
    <scope>NUCLEOTIDE SEQUENCE [LARGE SCALE GENOMIC DNA]</scope>
    <source>
        <strain evidence="2">SpSt-769</strain>
    </source>
</reference>
<name>A0A7C4ES67_9BACT</name>
<evidence type="ECO:0000256" key="1">
    <source>
        <dbReference type="SAM" id="SignalP"/>
    </source>
</evidence>
<dbReference type="AlphaFoldDB" id="A0A7C4ES67"/>
<protein>
    <recommendedName>
        <fullName evidence="3">Outer membrane protein beta-barrel domain-containing protein</fullName>
    </recommendedName>
</protein>
<feature type="chain" id="PRO_5027728310" description="Outer membrane protein beta-barrel domain-containing protein" evidence="1">
    <location>
        <begin position="29"/>
        <end position="307"/>
    </location>
</feature>
<keyword evidence="1" id="KW-0732">Signal</keyword>
<accession>A0A7C4ES67</accession>
<comment type="caution">
    <text evidence="2">The sequence shown here is derived from an EMBL/GenBank/DDBJ whole genome shotgun (WGS) entry which is preliminary data.</text>
</comment>
<evidence type="ECO:0008006" key="3">
    <source>
        <dbReference type="Google" id="ProtNLM"/>
    </source>
</evidence>